<feature type="transmembrane region" description="Helical" evidence="1">
    <location>
        <begin position="318"/>
        <end position="338"/>
    </location>
</feature>
<dbReference type="PANTHER" id="PTHR30590:SF2">
    <property type="entry name" value="INNER MEMBRANE PROTEIN"/>
    <property type="match status" value="1"/>
</dbReference>
<feature type="transmembrane region" description="Helical" evidence="1">
    <location>
        <begin position="135"/>
        <end position="155"/>
    </location>
</feature>
<evidence type="ECO:0000313" key="3">
    <source>
        <dbReference type="EMBL" id="SHE30748.1"/>
    </source>
</evidence>
<feature type="transmembrane region" description="Helical" evidence="1">
    <location>
        <begin position="279"/>
        <end position="297"/>
    </location>
</feature>
<feature type="domain" description="DUF418" evidence="2">
    <location>
        <begin position="224"/>
        <end position="384"/>
    </location>
</feature>
<dbReference type="AlphaFoldDB" id="A0A1M4SF06"/>
<keyword evidence="1" id="KW-1133">Transmembrane helix</keyword>
<protein>
    <recommendedName>
        <fullName evidence="2">DUF418 domain-containing protein</fullName>
    </recommendedName>
</protein>
<accession>A0A1M4SF06</accession>
<dbReference type="Pfam" id="PF04235">
    <property type="entry name" value="DUF418"/>
    <property type="match status" value="1"/>
</dbReference>
<reference evidence="4" key="1">
    <citation type="submission" date="2016-11" db="EMBL/GenBank/DDBJ databases">
        <authorList>
            <person name="Varghese N."/>
            <person name="Submissions S."/>
        </authorList>
    </citation>
    <scope>NUCLEOTIDE SEQUENCE [LARGE SCALE GENOMIC DNA]</scope>
    <source>
        <strain evidence="4">DSM 27370</strain>
    </source>
</reference>
<feature type="transmembrane region" description="Helical" evidence="1">
    <location>
        <begin position="201"/>
        <end position="224"/>
    </location>
</feature>
<dbReference type="Proteomes" id="UP000184480">
    <property type="component" value="Unassembled WGS sequence"/>
</dbReference>
<dbReference type="EMBL" id="FQUC01000001">
    <property type="protein sequence ID" value="SHE30748.1"/>
    <property type="molecule type" value="Genomic_DNA"/>
</dbReference>
<dbReference type="InterPro" id="IPR007349">
    <property type="entry name" value="DUF418"/>
</dbReference>
<dbReference type="InterPro" id="IPR052529">
    <property type="entry name" value="Bact_Transport_Assoc"/>
</dbReference>
<feature type="transmembrane region" description="Helical" evidence="1">
    <location>
        <begin position="344"/>
        <end position="361"/>
    </location>
</feature>
<evidence type="ECO:0000259" key="2">
    <source>
        <dbReference type="Pfam" id="PF04235"/>
    </source>
</evidence>
<feature type="transmembrane region" description="Helical" evidence="1">
    <location>
        <begin position="236"/>
        <end position="256"/>
    </location>
</feature>
<dbReference type="STRING" id="1346286.SAMN05444362_10144"/>
<feature type="transmembrane region" description="Helical" evidence="1">
    <location>
        <begin position="12"/>
        <end position="32"/>
    </location>
</feature>
<keyword evidence="1" id="KW-0472">Membrane</keyword>
<evidence type="ECO:0000256" key="1">
    <source>
        <dbReference type="SAM" id="Phobius"/>
    </source>
</evidence>
<sequence>MPRIEVVDALRGFAVMAILLVHSIEHFIFPVYPDPANMPHWLNILDQGVMDVVFALFAGKSYAIFALLFGFTFYIQYTNQRLKGNDFGYRFLWRLLLLVGFATINAAFFPAGDVLLLFAIVGVFLFIVRKWSNKAILIFAVILLIQPVEWFHYVASLINTSYTLPDLGVGAMYNEVAEYTKEGNYGKFFLGNITLGQKASLFWAIGAGRFLQTAGLFMIGLLIGRKQFFVSSEENIRFWIKTLIIASVLFSPLYVLKVQVHENGSSEMIKQTVGVVFDMWQKFAFTFVLISSFVLLYQTDKFKKITSNLRYYGKMSMTNYITQSIIGAFIYFPIGLYLAPYCGYTLSLIVGIVIIIVQVRFSKWWLKTHKQGIFESLWHKLTWLGGKK</sequence>
<dbReference type="PANTHER" id="PTHR30590">
    <property type="entry name" value="INNER MEMBRANE PROTEIN"/>
    <property type="match status" value="1"/>
</dbReference>
<feature type="transmembrane region" description="Helical" evidence="1">
    <location>
        <begin position="110"/>
        <end position="128"/>
    </location>
</feature>
<keyword evidence="4" id="KW-1185">Reference proteome</keyword>
<gene>
    <name evidence="3" type="ORF">SAMN05444362_10144</name>
</gene>
<name>A0A1M4SF06_9BACT</name>
<feature type="transmembrane region" description="Helical" evidence="1">
    <location>
        <begin position="87"/>
        <end position="104"/>
    </location>
</feature>
<feature type="transmembrane region" description="Helical" evidence="1">
    <location>
        <begin position="52"/>
        <end position="75"/>
    </location>
</feature>
<evidence type="ECO:0000313" key="4">
    <source>
        <dbReference type="Proteomes" id="UP000184480"/>
    </source>
</evidence>
<organism evidence="3 4">
    <name type="scientific">Dysgonomonas macrotermitis</name>
    <dbReference type="NCBI Taxonomy" id="1346286"/>
    <lineage>
        <taxon>Bacteria</taxon>
        <taxon>Pseudomonadati</taxon>
        <taxon>Bacteroidota</taxon>
        <taxon>Bacteroidia</taxon>
        <taxon>Bacteroidales</taxon>
        <taxon>Dysgonomonadaceae</taxon>
        <taxon>Dysgonomonas</taxon>
    </lineage>
</organism>
<keyword evidence="1" id="KW-0812">Transmembrane</keyword>
<proteinExistence type="predicted"/>